<dbReference type="NCBIfam" id="TIGR02327">
    <property type="entry name" value="int_mem_ywzB"/>
    <property type="match status" value="1"/>
</dbReference>
<dbReference type="Proteomes" id="UP000011676">
    <property type="component" value="Unassembled WGS sequence"/>
</dbReference>
<feature type="transmembrane region" description="Helical" evidence="1">
    <location>
        <begin position="38"/>
        <end position="59"/>
    </location>
</feature>
<evidence type="ECO:0008006" key="4">
    <source>
        <dbReference type="Google" id="ProtNLM"/>
    </source>
</evidence>
<reference evidence="2 3" key="1">
    <citation type="journal article" date="2013" name="Mol. Biol. Evol.">
        <title>Evolutionary and population genomics of the cavity causing bacteria Streptococcus mutans.</title>
        <authorList>
            <person name="Cornejo O.E."/>
            <person name="Lefebure T."/>
            <person name="Pavinski Bitar P.D."/>
            <person name="Lang P."/>
            <person name="Richards V.P."/>
            <person name="Eilertson K."/>
            <person name="Do T."/>
            <person name="Beighton D."/>
            <person name="Zeng L."/>
            <person name="Ahn S.J."/>
            <person name="Burne R.A."/>
            <person name="Siepel A."/>
            <person name="Bustamante C.D."/>
            <person name="Stanhope M.J."/>
        </authorList>
    </citation>
    <scope>NUCLEOTIDE SEQUENCE [LARGE SCALE GENOMIC DNA]</scope>
    <source>
        <strain evidence="2 3">SM6</strain>
    </source>
</reference>
<feature type="transmembrane region" description="Helical" evidence="1">
    <location>
        <begin position="6"/>
        <end position="26"/>
    </location>
</feature>
<keyword evidence="1" id="KW-0472">Membrane</keyword>
<proteinExistence type="predicted"/>
<sequence>MLMSHFIFIAIFYNLLINLFDWGKIVKRASENIGRLKLFLLFISIVIGYMVSTFIWSVISLSQDIFFAI</sequence>
<evidence type="ECO:0000313" key="2">
    <source>
        <dbReference type="EMBL" id="EMC23681.1"/>
    </source>
</evidence>
<keyword evidence="1" id="KW-0812">Transmembrane</keyword>
<evidence type="ECO:0000256" key="1">
    <source>
        <dbReference type="SAM" id="Phobius"/>
    </source>
</evidence>
<dbReference type="AlphaFoldDB" id="A0A829BIL8"/>
<keyword evidence="1" id="KW-1133">Transmembrane helix</keyword>
<dbReference type="Pfam" id="PF06612">
    <property type="entry name" value="DUF1146"/>
    <property type="match status" value="1"/>
</dbReference>
<dbReference type="EMBL" id="AHSR01000026">
    <property type="protein sequence ID" value="EMC23681.1"/>
    <property type="molecule type" value="Genomic_DNA"/>
</dbReference>
<accession>A0A829BIL8</accession>
<comment type="caution">
    <text evidence="2">The sequence shown here is derived from an EMBL/GenBank/DDBJ whole genome shotgun (WGS) entry which is preliminary data.</text>
</comment>
<organism evidence="2 3">
    <name type="scientific">Streptococcus mutans SM6</name>
    <dbReference type="NCBI Taxonomy" id="857119"/>
    <lineage>
        <taxon>Bacteria</taxon>
        <taxon>Bacillati</taxon>
        <taxon>Bacillota</taxon>
        <taxon>Bacilli</taxon>
        <taxon>Lactobacillales</taxon>
        <taxon>Streptococcaceae</taxon>
        <taxon>Streptococcus</taxon>
    </lineage>
</organism>
<gene>
    <name evidence="2" type="ORF">SMU82_06154</name>
</gene>
<name>A0A829BIL8_STRMG</name>
<evidence type="ECO:0000313" key="3">
    <source>
        <dbReference type="Proteomes" id="UP000011676"/>
    </source>
</evidence>
<protein>
    <recommendedName>
        <fullName evidence="4">DUF1146 domain-containing protein</fullName>
    </recommendedName>
</protein>
<dbReference type="InterPro" id="IPR009526">
    <property type="entry name" value="DUF1146"/>
</dbReference>